<gene>
    <name evidence="7" type="ORF">IPO85_16670</name>
</gene>
<dbReference type="InterPro" id="IPR051533">
    <property type="entry name" value="WaaL-like"/>
</dbReference>
<dbReference type="Pfam" id="PF04932">
    <property type="entry name" value="Wzy_C"/>
    <property type="match status" value="1"/>
</dbReference>
<keyword evidence="3 5" id="KW-1133">Transmembrane helix</keyword>
<feature type="transmembrane region" description="Helical" evidence="5">
    <location>
        <begin position="411"/>
        <end position="429"/>
    </location>
</feature>
<dbReference type="EMBL" id="JADKFW010000015">
    <property type="protein sequence ID" value="MBK9719114.1"/>
    <property type="molecule type" value="Genomic_DNA"/>
</dbReference>
<evidence type="ECO:0000259" key="6">
    <source>
        <dbReference type="Pfam" id="PF04932"/>
    </source>
</evidence>
<reference evidence="7 8" key="1">
    <citation type="submission" date="2020-10" db="EMBL/GenBank/DDBJ databases">
        <title>Connecting structure to function with the recovery of over 1000 high-quality activated sludge metagenome-assembled genomes encoding full-length rRNA genes using long-read sequencing.</title>
        <authorList>
            <person name="Singleton C.M."/>
            <person name="Petriglieri F."/>
            <person name="Kristensen J.M."/>
            <person name="Kirkegaard R.H."/>
            <person name="Michaelsen T.Y."/>
            <person name="Andersen M.H."/>
            <person name="Karst S.M."/>
            <person name="Dueholm M.S."/>
            <person name="Nielsen P.H."/>
            <person name="Albertsen M."/>
        </authorList>
    </citation>
    <scope>NUCLEOTIDE SEQUENCE [LARGE SCALE GENOMIC DNA]</scope>
    <source>
        <strain evidence="7">Ribe_18-Q3-R11-54_BAT3C.373</strain>
    </source>
</reference>
<feature type="transmembrane region" description="Helical" evidence="5">
    <location>
        <begin position="352"/>
        <end position="375"/>
    </location>
</feature>
<feature type="transmembrane region" description="Helical" evidence="5">
    <location>
        <begin position="91"/>
        <end position="111"/>
    </location>
</feature>
<keyword evidence="2 5" id="KW-0812">Transmembrane</keyword>
<feature type="transmembrane region" description="Helical" evidence="5">
    <location>
        <begin position="245"/>
        <end position="266"/>
    </location>
</feature>
<feature type="transmembrane region" description="Helical" evidence="5">
    <location>
        <begin position="38"/>
        <end position="54"/>
    </location>
</feature>
<evidence type="ECO:0000256" key="2">
    <source>
        <dbReference type="ARBA" id="ARBA00022692"/>
    </source>
</evidence>
<evidence type="ECO:0000256" key="4">
    <source>
        <dbReference type="ARBA" id="ARBA00023136"/>
    </source>
</evidence>
<keyword evidence="7" id="KW-0436">Ligase</keyword>
<evidence type="ECO:0000256" key="3">
    <source>
        <dbReference type="ARBA" id="ARBA00022989"/>
    </source>
</evidence>
<dbReference type="AlphaFoldDB" id="A0A9D7SBW6"/>
<protein>
    <submittedName>
        <fullName evidence="7">O-antigen ligase family protein</fullName>
    </submittedName>
</protein>
<evidence type="ECO:0000313" key="8">
    <source>
        <dbReference type="Proteomes" id="UP000808349"/>
    </source>
</evidence>
<feature type="transmembrane region" description="Helical" evidence="5">
    <location>
        <begin position="387"/>
        <end position="405"/>
    </location>
</feature>
<comment type="caution">
    <text evidence="7">The sequence shown here is derived from an EMBL/GenBank/DDBJ whole genome shotgun (WGS) entry which is preliminary data.</text>
</comment>
<name>A0A9D7SBW6_9BACT</name>
<accession>A0A9D7SBW6</accession>
<feature type="domain" description="O-antigen ligase-related" evidence="6">
    <location>
        <begin position="208"/>
        <end position="362"/>
    </location>
</feature>
<sequence length="441" mass="50341">MGISIKILNRNSVLWSIFLIYLISISFLNIYWCNVLSPPEFIFILLGFCFIAQINDFNIIDYKLNYLDATIGLLIIIYGIGAMMSIDKNAIVEWVGLIYLVAFYIIVKWMILRDSDRTIRYLIYGLSIAGGITTILGIIGVIQAYGEHISNRFAWYYIDYPYFGNVTRARGLMGTPEMMAHVISISILLKLGYYKAKHFERWWWNIIILLEVIGLLLTSSKTIFILILILSLFIFIKKKNKGFRALFGMISALLFFIYIIGTHFVVRPKLDSSGESIWTKNFMNQTSISDVWELEKTNYFELKKLAIKVGLSQPLFGISGTSFNEYQKMNGLNNSNPSSINYDPHCTYLGAFAGYGFPGLVICCGLFILLIKIAARAYRKNPTTKHLLLFLIIIFLSIEGINTDILNFRLLWVVIALISVHAPTIKFSYSALTTRPNDHVV</sequence>
<feature type="transmembrane region" description="Helical" evidence="5">
    <location>
        <begin position="123"/>
        <end position="145"/>
    </location>
</feature>
<evidence type="ECO:0000256" key="1">
    <source>
        <dbReference type="ARBA" id="ARBA00004141"/>
    </source>
</evidence>
<evidence type="ECO:0000256" key="5">
    <source>
        <dbReference type="SAM" id="Phobius"/>
    </source>
</evidence>
<dbReference type="GO" id="GO:0016020">
    <property type="term" value="C:membrane"/>
    <property type="evidence" value="ECO:0007669"/>
    <property type="project" value="UniProtKB-SubCell"/>
</dbReference>
<dbReference type="GO" id="GO:0016874">
    <property type="term" value="F:ligase activity"/>
    <property type="evidence" value="ECO:0007669"/>
    <property type="project" value="UniProtKB-KW"/>
</dbReference>
<proteinExistence type="predicted"/>
<evidence type="ECO:0000313" key="7">
    <source>
        <dbReference type="EMBL" id="MBK9719114.1"/>
    </source>
</evidence>
<feature type="transmembrane region" description="Helical" evidence="5">
    <location>
        <begin position="12"/>
        <end position="32"/>
    </location>
</feature>
<dbReference type="InterPro" id="IPR007016">
    <property type="entry name" value="O-antigen_ligase-rel_domated"/>
</dbReference>
<feature type="transmembrane region" description="Helical" evidence="5">
    <location>
        <begin position="66"/>
        <end position="85"/>
    </location>
</feature>
<dbReference type="PANTHER" id="PTHR37422:SF13">
    <property type="entry name" value="LIPOPOLYSACCHARIDE BIOSYNTHESIS PROTEIN PA4999-RELATED"/>
    <property type="match status" value="1"/>
</dbReference>
<dbReference type="PANTHER" id="PTHR37422">
    <property type="entry name" value="TEICHURONIC ACID BIOSYNTHESIS PROTEIN TUAE"/>
    <property type="match status" value="1"/>
</dbReference>
<dbReference type="Proteomes" id="UP000808349">
    <property type="component" value="Unassembled WGS sequence"/>
</dbReference>
<comment type="subcellular location">
    <subcellularLocation>
        <location evidence="1">Membrane</location>
        <topology evidence="1">Multi-pass membrane protein</topology>
    </subcellularLocation>
</comment>
<keyword evidence="4 5" id="KW-0472">Membrane</keyword>
<organism evidence="7 8">
    <name type="scientific">Candidatus Defluviibacterium haderslevense</name>
    <dbReference type="NCBI Taxonomy" id="2981993"/>
    <lineage>
        <taxon>Bacteria</taxon>
        <taxon>Pseudomonadati</taxon>
        <taxon>Bacteroidota</taxon>
        <taxon>Saprospiria</taxon>
        <taxon>Saprospirales</taxon>
        <taxon>Saprospiraceae</taxon>
        <taxon>Candidatus Defluviibacterium</taxon>
    </lineage>
</organism>
<feature type="transmembrane region" description="Helical" evidence="5">
    <location>
        <begin position="202"/>
        <end position="233"/>
    </location>
</feature>